<evidence type="ECO:0000313" key="3">
    <source>
        <dbReference type="Proteomes" id="UP000242636"/>
    </source>
</evidence>
<sequence length="149" mass="16814">MKRLQLPDREIACGIIWLVLIVIPLIFSPELLDLKIKPESLRGLGLYLLGAGIAPLGLYLTHSRTKSLRIQTDTEKIKNVTDAFAKSVELLGNKSAAARQGGIYALDKIVQDNPEKYHITVIKIMASYIRKESKEDYDKFRSNVRSNFI</sequence>
<name>A0A1T1C7R3_9SYNE</name>
<proteinExistence type="predicted"/>
<keyword evidence="3" id="KW-1185">Reference proteome</keyword>
<keyword evidence="1" id="KW-1133">Transmembrane helix</keyword>
<dbReference type="EMBL" id="MWLD01000083">
    <property type="protein sequence ID" value="OOV24620.1"/>
    <property type="molecule type" value="Genomic_DNA"/>
</dbReference>
<evidence type="ECO:0000256" key="1">
    <source>
        <dbReference type="SAM" id="Phobius"/>
    </source>
</evidence>
<reference evidence="2 3" key="1">
    <citation type="submission" date="2017-02" db="EMBL/GenBank/DDBJ databases">
        <title>Draft Genome Sequences of 'Candidatus Synechococcus spongiarum', Cyanobacterial Symbionts of the Mediterranean Sponge Aplysina aerophoba from two locations.</title>
        <authorList>
            <person name="Slaby B.M."/>
            <person name="Hentschel U."/>
        </authorList>
    </citation>
    <scope>NUCLEOTIDE SEQUENCE [LARGE SCALE GENOMIC DNA]</scope>
    <source>
        <strain evidence="2">LMB bulk15M</strain>
    </source>
</reference>
<feature type="transmembrane region" description="Helical" evidence="1">
    <location>
        <begin position="44"/>
        <end position="61"/>
    </location>
</feature>
<evidence type="ECO:0000313" key="2">
    <source>
        <dbReference type="EMBL" id="OOV24620.1"/>
    </source>
</evidence>
<keyword evidence="1" id="KW-0472">Membrane</keyword>
<accession>A0A1T1C7R3</accession>
<protein>
    <submittedName>
        <fullName evidence="2">Uncharacterized protein</fullName>
    </submittedName>
</protein>
<organism evidence="2 3">
    <name type="scientific">Candidatus Synechococcus spongiarum LMB bulk15M</name>
    <dbReference type="NCBI Taxonomy" id="1943582"/>
    <lineage>
        <taxon>Bacteria</taxon>
        <taxon>Bacillati</taxon>
        <taxon>Cyanobacteriota</taxon>
        <taxon>Cyanophyceae</taxon>
        <taxon>Synechococcales</taxon>
        <taxon>Synechococcaceae</taxon>
        <taxon>Synechococcus</taxon>
    </lineage>
</organism>
<feature type="transmembrane region" description="Helical" evidence="1">
    <location>
        <begin position="12"/>
        <end position="32"/>
    </location>
</feature>
<keyword evidence="1" id="KW-0812">Transmembrane</keyword>
<dbReference type="Proteomes" id="UP000242636">
    <property type="component" value="Unassembled WGS sequence"/>
</dbReference>
<dbReference type="AlphaFoldDB" id="A0A1T1C7R3"/>
<gene>
    <name evidence="2" type="ORF">BV61_07395</name>
</gene>
<comment type="caution">
    <text evidence="2">The sequence shown here is derived from an EMBL/GenBank/DDBJ whole genome shotgun (WGS) entry which is preliminary data.</text>
</comment>